<name>A0A2T0N5G5_9ACTN</name>
<sequence length="339" mass="34923">MKAIAAALGVEVVATRMLAGGFSHETTLLELAGGGAVVARLGGPDPAVEGAVMELGRRHVPVPEVLLVLPSVAGRRPAMVLEHVAGTPLDIVLADPGSVLADPEVLMAGPGIVGSGPDIVPSGPEVGLSGPGPGCYAGELRALGVEVGRVVAGIGGAGFDRPGFFGGSDLAVAEGPPWSRQLPAFAESCMSKVPASRLDPAVRSAWAELCAAHAPALTRVDGWARLVHADMNPKNVLVTRAADGWRVDAVLDWEFSFSGCPYADAANMLRFGADYPAGFTEGFREGFGAHLPPDDDWAYLGHVLDMFALSDLVTRPAGHPVADRAGEEIRRWVAGGVPG</sequence>
<accession>A0A2T0N5G5</accession>
<dbReference type="PANTHER" id="PTHR21310:SF15">
    <property type="entry name" value="AMINOGLYCOSIDE PHOSPHOTRANSFERASE DOMAIN-CONTAINING PROTEIN"/>
    <property type="match status" value="1"/>
</dbReference>
<dbReference type="InterPro" id="IPR002575">
    <property type="entry name" value="Aminoglycoside_PTrfase"/>
</dbReference>
<gene>
    <name evidence="2" type="ORF">B0I32_104378</name>
</gene>
<protein>
    <submittedName>
        <fullName evidence="2">Phosphotransferase family enzyme</fullName>
    </submittedName>
</protein>
<feature type="domain" description="Aminoglycoside phosphotransferase" evidence="1">
    <location>
        <begin position="173"/>
        <end position="293"/>
    </location>
</feature>
<reference evidence="2 3" key="1">
    <citation type="submission" date="2018-03" db="EMBL/GenBank/DDBJ databases">
        <title>Genomic Encyclopedia of Type Strains, Phase III (KMG-III): the genomes of soil and plant-associated and newly described type strains.</title>
        <authorList>
            <person name="Whitman W."/>
        </authorList>
    </citation>
    <scope>NUCLEOTIDE SEQUENCE [LARGE SCALE GENOMIC DNA]</scope>
    <source>
        <strain evidence="2 3">CGMCC 4.7104</strain>
    </source>
</reference>
<dbReference type="EMBL" id="PVNG01000004">
    <property type="protein sequence ID" value="PRX67621.1"/>
    <property type="molecule type" value="Genomic_DNA"/>
</dbReference>
<dbReference type="Pfam" id="PF01636">
    <property type="entry name" value="APH"/>
    <property type="match status" value="1"/>
</dbReference>
<dbReference type="GO" id="GO:0016740">
    <property type="term" value="F:transferase activity"/>
    <property type="evidence" value="ECO:0007669"/>
    <property type="project" value="UniProtKB-KW"/>
</dbReference>
<evidence type="ECO:0000313" key="3">
    <source>
        <dbReference type="Proteomes" id="UP000238312"/>
    </source>
</evidence>
<organism evidence="2 3">
    <name type="scientific">Nonomuraea fuscirosea</name>
    <dbReference type="NCBI Taxonomy" id="1291556"/>
    <lineage>
        <taxon>Bacteria</taxon>
        <taxon>Bacillati</taxon>
        <taxon>Actinomycetota</taxon>
        <taxon>Actinomycetes</taxon>
        <taxon>Streptosporangiales</taxon>
        <taxon>Streptosporangiaceae</taxon>
        <taxon>Nonomuraea</taxon>
    </lineage>
</organism>
<dbReference type="SUPFAM" id="SSF56112">
    <property type="entry name" value="Protein kinase-like (PK-like)"/>
    <property type="match status" value="1"/>
</dbReference>
<dbReference type="AlphaFoldDB" id="A0A2T0N5G5"/>
<dbReference type="Gene3D" id="3.90.1200.10">
    <property type="match status" value="1"/>
</dbReference>
<dbReference type="Proteomes" id="UP000238312">
    <property type="component" value="Unassembled WGS sequence"/>
</dbReference>
<keyword evidence="3" id="KW-1185">Reference proteome</keyword>
<keyword evidence="2" id="KW-0808">Transferase</keyword>
<dbReference type="InterPro" id="IPR051678">
    <property type="entry name" value="AGP_Transferase"/>
</dbReference>
<evidence type="ECO:0000313" key="2">
    <source>
        <dbReference type="EMBL" id="PRX67621.1"/>
    </source>
</evidence>
<comment type="caution">
    <text evidence="2">The sequence shown here is derived from an EMBL/GenBank/DDBJ whole genome shotgun (WGS) entry which is preliminary data.</text>
</comment>
<dbReference type="PANTHER" id="PTHR21310">
    <property type="entry name" value="AMINOGLYCOSIDE PHOSPHOTRANSFERASE-RELATED-RELATED"/>
    <property type="match status" value="1"/>
</dbReference>
<proteinExistence type="predicted"/>
<dbReference type="InterPro" id="IPR011009">
    <property type="entry name" value="Kinase-like_dom_sf"/>
</dbReference>
<evidence type="ECO:0000259" key="1">
    <source>
        <dbReference type="Pfam" id="PF01636"/>
    </source>
</evidence>